<name>A0A8J5UT14_9HYME</name>
<keyword evidence="5" id="KW-1185">Reference proteome</keyword>
<reference evidence="4" key="2">
    <citation type="submission" date="2021-04" db="EMBL/GenBank/DDBJ databases">
        <title>Genome-wide patterns of bracovirus chromosomal integration into multiple host tissues during parasitism.</title>
        <authorList>
            <person name="Chebbi M.A.C."/>
        </authorList>
    </citation>
    <scope>NUCLEOTIDE SEQUENCE</scope>
    <source>
        <tissue evidence="4">Whole body</tissue>
    </source>
</reference>
<comment type="caution">
    <text evidence="4">The sequence shown here is derived from an EMBL/GenBank/DDBJ whole genome shotgun (WGS) entry which is preliminary data.</text>
</comment>
<feature type="domain" description="T-box" evidence="3">
    <location>
        <begin position="48"/>
        <end position="193"/>
    </location>
</feature>
<dbReference type="GO" id="GO:0000785">
    <property type="term" value="C:chromatin"/>
    <property type="evidence" value="ECO:0007669"/>
    <property type="project" value="TreeGrafter"/>
</dbReference>
<keyword evidence="1" id="KW-0539">Nucleus</keyword>
<dbReference type="GO" id="GO:0007507">
    <property type="term" value="P:heart development"/>
    <property type="evidence" value="ECO:0007669"/>
    <property type="project" value="TreeGrafter"/>
</dbReference>
<accession>A0A8J5UT14</accession>
<dbReference type="GO" id="GO:0001708">
    <property type="term" value="P:cell fate specification"/>
    <property type="evidence" value="ECO:0007669"/>
    <property type="project" value="TreeGrafter"/>
</dbReference>
<comment type="subcellular location">
    <subcellularLocation>
        <location evidence="1">Nucleus</location>
    </subcellularLocation>
</comment>
<dbReference type="GO" id="GO:0005634">
    <property type="term" value="C:nucleus"/>
    <property type="evidence" value="ECO:0007669"/>
    <property type="project" value="UniProtKB-SubCell"/>
</dbReference>
<keyword evidence="2" id="KW-1133">Transmembrane helix</keyword>
<dbReference type="GO" id="GO:0000978">
    <property type="term" value="F:RNA polymerase II cis-regulatory region sequence-specific DNA binding"/>
    <property type="evidence" value="ECO:0007669"/>
    <property type="project" value="InterPro"/>
</dbReference>
<dbReference type="OrthoDB" id="7442607at2759"/>
<dbReference type="InterPro" id="IPR001699">
    <property type="entry name" value="TF_T-box"/>
</dbReference>
<evidence type="ECO:0000313" key="5">
    <source>
        <dbReference type="Proteomes" id="UP000729913"/>
    </source>
</evidence>
<sequence length="295" mass="33383">MFVLGSDVGVVNVSQLIKAHVYHTPLHVYNIFKLWVFGSLSLPNKLTRRMFPTCRVSFNGLRPDGRYAVLMDIVPVDKKRYRYAYHRSSWLVAGKADPPAPARLYVHPDSPFTGEQLRKQIVSFEKVKLTNNEMDRHGHLVLNSMHKYQPRIHLVKRPDSGAKDPIEDLEREPHKTFVFPEAIFTAVTAYQNQLNGSILGGLMHITTNVAFSATTGGLTSSHDVFRDVYTTTTALAVDDDDEVRRDAPAITQGFLLLVALRSRTTFFLTFHVCSLLRTVIIVFSFSFSNSLLILF</sequence>
<dbReference type="GO" id="GO:0045893">
    <property type="term" value="P:positive regulation of DNA-templated transcription"/>
    <property type="evidence" value="ECO:0007669"/>
    <property type="project" value="InterPro"/>
</dbReference>
<feature type="transmembrane region" description="Helical" evidence="2">
    <location>
        <begin position="266"/>
        <end position="287"/>
    </location>
</feature>
<dbReference type="GO" id="GO:0000981">
    <property type="term" value="F:DNA-binding transcription factor activity, RNA polymerase II-specific"/>
    <property type="evidence" value="ECO:0007669"/>
    <property type="project" value="TreeGrafter"/>
</dbReference>
<dbReference type="EMBL" id="JAAOIC020000067">
    <property type="protein sequence ID" value="KAG8034650.1"/>
    <property type="molecule type" value="Genomic_DNA"/>
</dbReference>
<dbReference type="PANTHER" id="PTHR11267">
    <property type="entry name" value="T-BOX PROTEIN-RELATED"/>
    <property type="match status" value="1"/>
</dbReference>
<dbReference type="Pfam" id="PF00907">
    <property type="entry name" value="T-box"/>
    <property type="match status" value="1"/>
</dbReference>
<keyword evidence="1" id="KW-0238">DNA-binding</keyword>
<evidence type="ECO:0000256" key="1">
    <source>
        <dbReference type="PROSITE-ProRule" id="PRU00201"/>
    </source>
</evidence>
<gene>
    <name evidence="4" type="ORF">G9C98_007726</name>
</gene>
<keyword evidence="2" id="KW-0472">Membrane</keyword>
<organism evidence="4 5">
    <name type="scientific">Cotesia typhae</name>
    <dbReference type="NCBI Taxonomy" id="2053667"/>
    <lineage>
        <taxon>Eukaryota</taxon>
        <taxon>Metazoa</taxon>
        <taxon>Ecdysozoa</taxon>
        <taxon>Arthropoda</taxon>
        <taxon>Hexapoda</taxon>
        <taxon>Insecta</taxon>
        <taxon>Pterygota</taxon>
        <taxon>Neoptera</taxon>
        <taxon>Endopterygota</taxon>
        <taxon>Hymenoptera</taxon>
        <taxon>Apocrita</taxon>
        <taxon>Ichneumonoidea</taxon>
        <taxon>Braconidae</taxon>
        <taxon>Microgastrinae</taxon>
        <taxon>Cotesia</taxon>
    </lineage>
</organism>
<dbReference type="SMART" id="SM00425">
    <property type="entry name" value="TBOX"/>
    <property type="match status" value="1"/>
</dbReference>
<dbReference type="PANTHER" id="PTHR11267:SF190">
    <property type="entry name" value="T-BOX TRANSCRIPTION FACTOR TBX20"/>
    <property type="match status" value="1"/>
</dbReference>
<dbReference type="Proteomes" id="UP000729913">
    <property type="component" value="Unassembled WGS sequence"/>
</dbReference>
<comment type="caution">
    <text evidence="1">Lacks conserved residue(s) required for the propagation of feature annotation.</text>
</comment>
<evidence type="ECO:0000313" key="4">
    <source>
        <dbReference type="EMBL" id="KAG8034650.1"/>
    </source>
</evidence>
<keyword evidence="2" id="KW-0812">Transmembrane</keyword>
<proteinExistence type="predicted"/>
<dbReference type="InterPro" id="IPR046360">
    <property type="entry name" value="T-box_DNA-bd"/>
</dbReference>
<evidence type="ECO:0000256" key="2">
    <source>
        <dbReference type="SAM" id="Phobius"/>
    </source>
</evidence>
<reference evidence="4" key="1">
    <citation type="submission" date="2020-03" db="EMBL/GenBank/DDBJ databases">
        <authorList>
            <person name="Chebbi M.A."/>
            <person name="Drezen J.M."/>
        </authorList>
    </citation>
    <scope>NUCLEOTIDE SEQUENCE</scope>
    <source>
        <tissue evidence="4">Whole body</tissue>
    </source>
</reference>
<evidence type="ECO:0000259" key="3">
    <source>
        <dbReference type="PROSITE" id="PS50252"/>
    </source>
</evidence>
<protein>
    <recommendedName>
        <fullName evidence="3">T-box domain-containing protein</fullName>
    </recommendedName>
</protein>
<dbReference type="PROSITE" id="PS50252">
    <property type="entry name" value="TBOX_3"/>
    <property type="match status" value="1"/>
</dbReference>
<dbReference type="AlphaFoldDB" id="A0A8J5UT14"/>